<dbReference type="EMBL" id="BOON01000008">
    <property type="protein sequence ID" value="GII21585.1"/>
    <property type="molecule type" value="Genomic_DNA"/>
</dbReference>
<accession>A0A8J3THI6</accession>
<reference evidence="1" key="1">
    <citation type="submission" date="2021-01" db="EMBL/GenBank/DDBJ databases">
        <title>Whole genome shotgun sequence of Planosporangium mesophilum NBRC 109066.</title>
        <authorList>
            <person name="Komaki H."/>
            <person name="Tamura T."/>
        </authorList>
    </citation>
    <scope>NUCLEOTIDE SEQUENCE</scope>
    <source>
        <strain evidence="1">NBRC 109066</strain>
    </source>
</reference>
<gene>
    <name evidence="1" type="ORF">Pme01_11820</name>
</gene>
<dbReference type="AlphaFoldDB" id="A0A8J3THI6"/>
<evidence type="ECO:0000313" key="2">
    <source>
        <dbReference type="Proteomes" id="UP000599074"/>
    </source>
</evidence>
<evidence type="ECO:0000313" key="1">
    <source>
        <dbReference type="EMBL" id="GII21585.1"/>
    </source>
</evidence>
<protein>
    <recommendedName>
        <fullName evidence="3">Methyl-accepting chemotaxis protein</fullName>
    </recommendedName>
</protein>
<sequence>MAIASAVEEQTATTQEMSRSIEEVGAATGSINGRIADVAAVGATSLEAANQARDSSAEVARGAEELRALVKRFRID</sequence>
<dbReference type="Proteomes" id="UP000599074">
    <property type="component" value="Unassembled WGS sequence"/>
</dbReference>
<keyword evidence="2" id="KW-1185">Reference proteome</keyword>
<dbReference type="Gene3D" id="1.10.287.950">
    <property type="entry name" value="Methyl-accepting chemotaxis protein"/>
    <property type="match status" value="1"/>
</dbReference>
<evidence type="ECO:0008006" key="3">
    <source>
        <dbReference type="Google" id="ProtNLM"/>
    </source>
</evidence>
<proteinExistence type="predicted"/>
<dbReference type="SUPFAM" id="SSF58104">
    <property type="entry name" value="Methyl-accepting chemotaxis protein (MCP) signaling domain"/>
    <property type="match status" value="1"/>
</dbReference>
<organism evidence="1 2">
    <name type="scientific">Planosporangium mesophilum</name>
    <dbReference type="NCBI Taxonomy" id="689768"/>
    <lineage>
        <taxon>Bacteria</taxon>
        <taxon>Bacillati</taxon>
        <taxon>Actinomycetota</taxon>
        <taxon>Actinomycetes</taxon>
        <taxon>Micromonosporales</taxon>
        <taxon>Micromonosporaceae</taxon>
        <taxon>Planosporangium</taxon>
    </lineage>
</organism>
<name>A0A8J3THI6_9ACTN</name>
<dbReference type="RefSeq" id="WP_168114679.1">
    <property type="nucleotide sequence ID" value="NZ_BOON01000008.1"/>
</dbReference>
<comment type="caution">
    <text evidence="1">The sequence shown here is derived from an EMBL/GenBank/DDBJ whole genome shotgun (WGS) entry which is preliminary data.</text>
</comment>